<keyword evidence="6" id="KW-1133">Transmembrane helix</keyword>
<dbReference type="InterPro" id="IPR020611">
    <property type="entry name" value="Cu2_ascorb_mOase_CS-1"/>
</dbReference>
<keyword evidence="5" id="KW-0479">Metal-binding</keyword>
<reference evidence="12 13" key="1">
    <citation type="journal article" date="2019" name="PLoS Biol.">
        <title>Sex chromosomes control vertical transmission of feminizing Wolbachia symbionts in an isopod.</title>
        <authorList>
            <person name="Becking T."/>
            <person name="Chebbi M.A."/>
            <person name="Giraud I."/>
            <person name="Moumen B."/>
            <person name="Laverre T."/>
            <person name="Caubet Y."/>
            <person name="Peccoud J."/>
            <person name="Gilbert C."/>
            <person name="Cordaux R."/>
        </authorList>
    </citation>
    <scope>NUCLEOTIDE SEQUENCE [LARGE SCALE GENOMIC DNA]</scope>
    <source>
        <strain evidence="12">ANa2</strain>
        <tissue evidence="12">Whole body excluding digestive tract and cuticle</tissue>
    </source>
</reference>
<dbReference type="AlphaFoldDB" id="A0A5N5TL93"/>
<dbReference type="Proteomes" id="UP000326759">
    <property type="component" value="Unassembled WGS sequence"/>
</dbReference>
<evidence type="ECO:0000256" key="4">
    <source>
        <dbReference type="ARBA" id="ARBA00022692"/>
    </source>
</evidence>
<dbReference type="InterPro" id="IPR005018">
    <property type="entry name" value="DOMON_domain"/>
</dbReference>
<keyword evidence="10" id="KW-0472">Membrane</keyword>
<keyword evidence="13" id="KW-1185">Reference proteome</keyword>
<proteinExistence type="inferred from homology"/>
<dbReference type="SUPFAM" id="SSF49742">
    <property type="entry name" value="PHM/PNGase F"/>
    <property type="match status" value="1"/>
</dbReference>
<keyword evidence="7" id="KW-0560">Oxidoreductase</keyword>
<gene>
    <name evidence="12" type="primary">DBH</name>
    <name evidence="12" type="ORF">Anas_00063</name>
</gene>
<evidence type="ECO:0000256" key="9">
    <source>
        <dbReference type="ARBA" id="ARBA00023033"/>
    </source>
</evidence>
<dbReference type="GO" id="GO:0042420">
    <property type="term" value="P:dopamine catabolic process"/>
    <property type="evidence" value="ECO:0007669"/>
    <property type="project" value="TreeGrafter"/>
</dbReference>
<evidence type="ECO:0000313" key="12">
    <source>
        <dbReference type="EMBL" id="KAB7506902.1"/>
    </source>
</evidence>
<organism evidence="12 13">
    <name type="scientific">Armadillidium nasatum</name>
    <dbReference type="NCBI Taxonomy" id="96803"/>
    <lineage>
        <taxon>Eukaryota</taxon>
        <taxon>Metazoa</taxon>
        <taxon>Ecdysozoa</taxon>
        <taxon>Arthropoda</taxon>
        <taxon>Crustacea</taxon>
        <taxon>Multicrustacea</taxon>
        <taxon>Malacostraca</taxon>
        <taxon>Eumalacostraca</taxon>
        <taxon>Peracarida</taxon>
        <taxon>Isopoda</taxon>
        <taxon>Oniscidea</taxon>
        <taxon>Crinocheta</taxon>
        <taxon>Armadillidiidae</taxon>
        <taxon>Armadillidium</taxon>
    </lineage>
</organism>
<dbReference type="GO" id="GO:0004500">
    <property type="term" value="F:dopamine beta-monooxygenase activity"/>
    <property type="evidence" value="ECO:0007669"/>
    <property type="project" value="InterPro"/>
</dbReference>
<dbReference type="SMART" id="SM00664">
    <property type="entry name" value="DoH"/>
    <property type="match status" value="1"/>
</dbReference>
<dbReference type="EMBL" id="SEYY01000594">
    <property type="protein sequence ID" value="KAB7506902.1"/>
    <property type="molecule type" value="Genomic_DNA"/>
</dbReference>
<dbReference type="InterPro" id="IPR000945">
    <property type="entry name" value="DBH-like"/>
</dbReference>
<accession>A0A5N5TL93</accession>
<protein>
    <submittedName>
        <fullName evidence="12">Dopamine beta-hydroxylase</fullName>
    </submittedName>
</protein>
<comment type="subcellular location">
    <subcellularLocation>
        <location evidence="2">Membrane</location>
        <topology evidence="2">Single-pass membrane protein</topology>
    </subcellularLocation>
</comment>
<evidence type="ECO:0000256" key="2">
    <source>
        <dbReference type="ARBA" id="ARBA00004167"/>
    </source>
</evidence>
<dbReference type="CDD" id="cd09631">
    <property type="entry name" value="DOMON_DOH"/>
    <property type="match status" value="1"/>
</dbReference>
<dbReference type="PROSITE" id="PS00084">
    <property type="entry name" value="CU2_MONOOXYGENASE_1"/>
    <property type="match status" value="1"/>
</dbReference>
<evidence type="ECO:0000256" key="10">
    <source>
        <dbReference type="ARBA" id="ARBA00023136"/>
    </source>
</evidence>
<evidence type="ECO:0000313" key="13">
    <source>
        <dbReference type="Proteomes" id="UP000326759"/>
    </source>
</evidence>
<feature type="domain" description="DOMON" evidence="11">
    <location>
        <begin position="18"/>
        <end position="137"/>
    </location>
</feature>
<dbReference type="OrthoDB" id="129121at2759"/>
<dbReference type="GO" id="GO:0030667">
    <property type="term" value="C:secretory granule membrane"/>
    <property type="evidence" value="ECO:0007669"/>
    <property type="project" value="TreeGrafter"/>
</dbReference>
<evidence type="ECO:0000256" key="6">
    <source>
        <dbReference type="ARBA" id="ARBA00022989"/>
    </source>
</evidence>
<dbReference type="Gene3D" id="2.60.120.310">
    <property type="entry name" value="Copper type II, ascorbate-dependent monooxygenase, N-terminal domain"/>
    <property type="match status" value="1"/>
</dbReference>
<evidence type="ECO:0000256" key="7">
    <source>
        <dbReference type="ARBA" id="ARBA00023002"/>
    </source>
</evidence>
<name>A0A5N5TL93_9CRUS</name>
<dbReference type="PANTHER" id="PTHR10157">
    <property type="entry name" value="DOPAMINE BETA HYDROXYLASE RELATED"/>
    <property type="match status" value="1"/>
</dbReference>
<keyword evidence="8" id="KW-0186">Copper</keyword>
<dbReference type="GO" id="GO:0042421">
    <property type="term" value="P:norepinephrine biosynthetic process"/>
    <property type="evidence" value="ECO:0007669"/>
    <property type="project" value="TreeGrafter"/>
</dbReference>
<comment type="cofactor">
    <cofactor evidence="1">
        <name>Cu(2+)</name>
        <dbReference type="ChEBI" id="CHEBI:29036"/>
    </cofactor>
</comment>
<comment type="similarity">
    <text evidence="3">Belongs to the copper type II ascorbate-dependent monooxygenase family.</text>
</comment>
<dbReference type="InterPro" id="IPR045266">
    <property type="entry name" value="DOH_DOMON"/>
</dbReference>
<evidence type="ECO:0000259" key="11">
    <source>
        <dbReference type="PROSITE" id="PS50836"/>
    </source>
</evidence>
<evidence type="ECO:0000256" key="5">
    <source>
        <dbReference type="ARBA" id="ARBA00022723"/>
    </source>
</evidence>
<dbReference type="GO" id="GO:0005507">
    <property type="term" value="F:copper ion binding"/>
    <property type="evidence" value="ECO:0007669"/>
    <property type="project" value="InterPro"/>
</dbReference>
<dbReference type="GO" id="GO:0005615">
    <property type="term" value="C:extracellular space"/>
    <property type="evidence" value="ECO:0007669"/>
    <property type="project" value="TreeGrafter"/>
</dbReference>
<comment type="caution">
    <text evidence="12">The sequence shown here is derived from an EMBL/GenBank/DDBJ whole genome shotgun (WGS) entry which is preliminary data.</text>
</comment>
<dbReference type="Pfam" id="PF03351">
    <property type="entry name" value="DOMON"/>
    <property type="match status" value="1"/>
</dbReference>
<evidence type="ECO:0000256" key="3">
    <source>
        <dbReference type="ARBA" id="ARBA00010676"/>
    </source>
</evidence>
<dbReference type="Pfam" id="PF01082">
    <property type="entry name" value="Cu2_monooxygen"/>
    <property type="match status" value="1"/>
</dbReference>
<feature type="non-terminal residue" evidence="12">
    <location>
        <position position="1"/>
    </location>
</feature>
<keyword evidence="9" id="KW-0503">Monooxygenase</keyword>
<dbReference type="PANTHER" id="PTHR10157:SF29">
    <property type="entry name" value="DOPAMINE BETA-HYDROXYLASE"/>
    <property type="match status" value="1"/>
</dbReference>
<dbReference type="InterPro" id="IPR036939">
    <property type="entry name" value="Cu2_ascorb_mOase_N_sf"/>
</dbReference>
<sequence>LRLPSHPKIYDVPLDINDTLHLYWQVDYETESVRIEIHSRAFSPHPWVAVGFSDRGEFPGSDMCVFWVDWKKKIHFQNAERGTTHIVWAWGLGPLYSLEGVIAKGDYCGEVKLELLKPALPDPNLENSKELLVRANKVSVPSDETTYWCSVQKLPEEFIKKHHMLKFGPRIEKGNEDVVHHMEVFHCEHPPNFEVPLYQG</sequence>
<dbReference type="GO" id="GO:0006589">
    <property type="term" value="P:octopamine biosynthetic process"/>
    <property type="evidence" value="ECO:0007669"/>
    <property type="project" value="TreeGrafter"/>
</dbReference>
<dbReference type="PROSITE" id="PS50836">
    <property type="entry name" value="DOMON"/>
    <property type="match status" value="1"/>
</dbReference>
<evidence type="ECO:0000256" key="1">
    <source>
        <dbReference type="ARBA" id="ARBA00001973"/>
    </source>
</evidence>
<evidence type="ECO:0000256" key="8">
    <source>
        <dbReference type="ARBA" id="ARBA00023008"/>
    </source>
</evidence>
<dbReference type="InterPro" id="IPR000323">
    <property type="entry name" value="Cu2_ascorb_mOase_N"/>
</dbReference>
<keyword evidence="4" id="KW-0812">Transmembrane</keyword>
<dbReference type="InterPro" id="IPR008977">
    <property type="entry name" value="PHM/PNGase_F_dom_sf"/>
</dbReference>